<evidence type="ECO:0000256" key="7">
    <source>
        <dbReference type="ARBA" id="ARBA00023224"/>
    </source>
</evidence>
<evidence type="ECO:0000259" key="11">
    <source>
        <dbReference type="PROSITE" id="PS50262"/>
    </source>
</evidence>
<dbReference type="Gene3D" id="1.20.1070.10">
    <property type="entry name" value="Rhodopsin 7-helix transmembrane proteins"/>
    <property type="match status" value="1"/>
</dbReference>
<evidence type="ECO:0000313" key="12">
    <source>
        <dbReference type="Proteomes" id="UP000050792"/>
    </source>
</evidence>
<evidence type="ECO:0000256" key="3">
    <source>
        <dbReference type="ARBA" id="ARBA00022989"/>
    </source>
</evidence>
<proteinExistence type="inferred from homology"/>
<keyword evidence="6 8" id="KW-0675">Receptor</keyword>
<feature type="compositionally biased region" description="Basic and acidic residues" evidence="9">
    <location>
        <begin position="416"/>
        <end position="429"/>
    </location>
</feature>
<evidence type="ECO:0000256" key="1">
    <source>
        <dbReference type="ARBA" id="ARBA00004141"/>
    </source>
</evidence>
<evidence type="ECO:0000256" key="6">
    <source>
        <dbReference type="ARBA" id="ARBA00023170"/>
    </source>
</evidence>
<protein>
    <recommendedName>
        <fullName evidence="11">G-protein coupled receptors family 1 profile domain-containing protein</fullName>
    </recommendedName>
</protein>
<sequence>MLEMNLSTRMIQTNHSLFFSIHNKPLTHFTTEPVEIYLPSIIASTIFLITIAIIGIIGNSLVIWAFRKQVKQGIISGLFILLLACNDLFICLIVIPCTLYLDIWTGDTTDWICRIHLTMKGFVVPISACILMLIAMERFLLICFIPGIQMQRTQIVLSLAIILWIGLLCAIPMGLHVRAIDVFKERDELLDLNTLKYGLSTLENDEWLNQLRVSKRCDKDDTYINDQLYWYHQICVLLLFLVLFLGTAGVYALIFLFVWRHESFMYEKYGNSKMKGNWVRIHATPNSSTDMNVTKWNSIKKRISFRKKLKESNSLQNEQEDKQNSNIFEHDEKQQLELQNGQQHRQSCYEQGSNLSQPQSNLQQHTLGIHPTLTDMTTSISFVTSNLDRISCVCLCERNDNTEFIQTSQCSIPKDQEFHDRNSGKDNEQSHCMTHLT</sequence>
<feature type="transmembrane region" description="Helical" evidence="10">
    <location>
        <begin position="230"/>
        <end position="259"/>
    </location>
</feature>
<reference evidence="12" key="1">
    <citation type="submission" date="2022-06" db="EMBL/GenBank/DDBJ databases">
        <authorList>
            <person name="Berger JAMES D."/>
            <person name="Berger JAMES D."/>
        </authorList>
    </citation>
    <scope>NUCLEOTIDE SEQUENCE [LARGE SCALE GENOMIC DNA]</scope>
</reference>
<keyword evidence="12" id="KW-1185">Reference proteome</keyword>
<keyword evidence="4 8" id="KW-0297">G-protein coupled receptor</keyword>
<reference evidence="13" key="2">
    <citation type="submission" date="2023-11" db="UniProtKB">
        <authorList>
            <consortium name="WormBaseParasite"/>
        </authorList>
    </citation>
    <scope>IDENTIFICATION</scope>
</reference>
<dbReference type="PROSITE" id="PS50262">
    <property type="entry name" value="G_PROTEIN_RECEP_F1_2"/>
    <property type="match status" value="1"/>
</dbReference>
<feature type="transmembrane region" description="Helical" evidence="10">
    <location>
        <begin position="121"/>
        <end position="143"/>
    </location>
</feature>
<evidence type="ECO:0000256" key="4">
    <source>
        <dbReference type="ARBA" id="ARBA00023040"/>
    </source>
</evidence>
<evidence type="ECO:0000256" key="8">
    <source>
        <dbReference type="RuleBase" id="RU000688"/>
    </source>
</evidence>
<feature type="region of interest" description="Disordered" evidence="9">
    <location>
        <begin position="416"/>
        <end position="437"/>
    </location>
</feature>
<keyword evidence="5 10" id="KW-0472">Membrane</keyword>
<comment type="subcellular location">
    <subcellularLocation>
        <location evidence="1">Membrane</location>
        <topology evidence="1">Multi-pass membrane protein</topology>
    </subcellularLocation>
</comment>
<keyword evidence="2 8" id="KW-0812">Transmembrane</keyword>
<evidence type="ECO:0000256" key="5">
    <source>
        <dbReference type="ARBA" id="ARBA00023136"/>
    </source>
</evidence>
<accession>A0AA85FY20</accession>
<organism evidence="12 13">
    <name type="scientific">Schistosoma rodhaini</name>
    <dbReference type="NCBI Taxonomy" id="6188"/>
    <lineage>
        <taxon>Eukaryota</taxon>
        <taxon>Metazoa</taxon>
        <taxon>Spiralia</taxon>
        <taxon>Lophotrochozoa</taxon>
        <taxon>Platyhelminthes</taxon>
        <taxon>Trematoda</taxon>
        <taxon>Digenea</taxon>
        <taxon>Strigeidida</taxon>
        <taxon>Schistosomatoidea</taxon>
        <taxon>Schistosomatidae</taxon>
        <taxon>Schistosoma</taxon>
    </lineage>
</organism>
<feature type="compositionally biased region" description="Polar residues" evidence="9">
    <location>
        <begin position="339"/>
        <end position="350"/>
    </location>
</feature>
<keyword evidence="7 8" id="KW-0807">Transducer</keyword>
<feature type="transmembrane region" description="Helical" evidence="10">
    <location>
        <begin position="155"/>
        <end position="175"/>
    </location>
</feature>
<dbReference type="GO" id="GO:0004930">
    <property type="term" value="F:G protein-coupled receptor activity"/>
    <property type="evidence" value="ECO:0007669"/>
    <property type="project" value="UniProtKB-KW"/>
</dbReference>
<feature type="compositionally biased region" description="Low complexity" evidence="9">
    <location>
        <begin position="351"/>
        <end position="361"/>
    </location>
</feature>
<dbReference type="SUPFAM" id="SSF81321">
    <property type="entry name" value="Family A G protein-coupled receptor-like"/>
    <property type="match status" value="1"/>
</dbReference>
<dbReference type="GO" id="GO:0016020">
    <property type="term" value="C:membrane"/>
    <property type="evidence" value="ECO:0007669"/>
    <property type="project" value="UniProtKB-SubCell"/>
</dbReference>
<dbReference type="PRINTS" id="PR00237">
    <property type="entry name" value="GPCRRHODOPSN"/>
</dbReference>
<evidence type="ECO:0000256" key="9">
    <source>
        <dbReference type="SAM" id="MobiDB-lite"/>
    </source>
</evidence>
<dbReference type="WBParaSite" id="SRDH1_69990.1">
    <property type="protein sequence ID" value="SRDH1_69990.1"/>
    <property type="gene ID" value="SRDH1_69990"/>
</dbReference>
<dbReference type="Proteomes" id="UP000050792">
    <property type="component" value="Unassembled WGS sequence"/>
</dbReference>
<feature type="region of interest" description="Disordered" evidence="9">
    <location>
        <begin position="339"/>
        <end position="361"/>
    </location>
</feature>
<feature type="transmembrane region" description="Helical" evidence="10">
    <location>
        <begin position="78"/>
        <end position="101"/>
    </location>
</feature>
<keyword evidence="3 10" id="KW-1133">Transmembrane helix</keyword>
<feature type="transmembrane region" description="Helical" evidence="10">
    <location>
        <begin position="36"/>
        <end position="66"/>
    </location>
</feature>
<dbReference type="InterPro" id="IPR000276">
    <property type="entry name" value="GPCR_Rhodpsn"/>
</dbReference>
<evidence type="ECO:0000256" key="2">
    <source>
        <dbReference type="ARBA" id="ARBA00022692"/>
    </source>
</evidence>
<name>A0AA85FY20_9TREM</name>
<evidence type="ECO:0000256" key="10">
    <source>
        <dbReference type="SAM" id="Phobius"/>
    </source>
</evidence>
<dbReference type="AlphaFoldDB" id="A0AA85FY20"/>
<evidence type="ECO:0000313" key="13">
    <source>
        <dbReference type="WBParaSite" id="SRDH1_69990.1"/>
    </source>
</evidence>
<dbReference type="PANTHER" id="PTHR24238">
    <property type="entry name" value="G-PROTEIN COUPLED RECEPTOR"/>
    <property type="match status" value="1"/>
</dbReference>
<feature type="domain" description="G-protein coupled receptors family 1 profile" evidence="11">
    <location>
        <begin position="58"/>
        <end position="165"/>
    </location>
</feature>
<dbReference type="Pfam" id="PF00001">
    <property type="entry name" value="7tm_1"/>
    <property type="match status" value="1"/>
</dbReference>
<dbReference type="PROSITE" id="PS00237">
    <property type="entry name" value="G_PROTEIN_RECEP_F1_1"/>
    <property type="match status" value="1"/>
</dbReference>
<comment type="similarity">
    <text evidence="8">Belongs to the G-protein coupled receptor 1 family.</text>
</comment>
<dbReference type="InterPro" id="IPR017452">
    <property type="entry name" value="GPCR_Rhodpsn_7TM"/>
</dbReference>